<feature type="transmembrane region" description="Helical" evidence="5">
    <location>
        <begin position="171"/>
        <end position="193"/>
    </location>
</feature>
<keyword evidence="7" id="KW-0436">Ligase</keyword>
<dbReference type="EMBL" id="JBHFNQ010000210">
    <property type="protein sequence ID" value="MFB2880802.1"/>
    <property type="molecule type" value="Genomic_DNA"/>
</dbReference>
<evidence type="ECO:0000313" key="8">
    <source>
        <dbReference type="Proteomes" id="UP001576774"/>
    </source>
</evidence>
<proteinExistence type="predicted"/>
<sequence length="448" mass="50191">MKEKFLHWKIKTSHFHPDRKLQFLGNMFQLGLLTFPVIPAVGMVLLSLSALATWWKKYRQIISQPLTWGLGILTVLLVIVSSFGYYRTEAYLGLGNLIPQFIFFTGISALIQTPAQLRRISWILVITSVPVVIFGLVQILLGWGTVGAVESFLGLAIAPTGNPPGRMSANFMYANILAAYLTIVFILNLGLLIENFQQKTISQSPPVDGGVRGGSQSQFLIVTLLGNSLALLLTNSRNGWAIAVFAALTFAVYLGWRWLIFIVSGISGIILLSAFSPSPIREPFRKIVPYFIWGRLSDEMFGDRPIPLLRSTQWNFALSLTQQRPLTGWGLRNFSPLYINKYSNYPLEIWLGHPHNLFLMLTAEIGIPATIFFCILVGWVIFQAFLLIRDWSDTSADKLIFFSHLVAFFGCILFNTADVTMFDLRVNALGWLLLAGIWGVISTHRANI</sequence>
<keyword evidence="3 5" id="KW-1133">Transmembrane helix</keyword>
<dbReference type="Proteomes" id="UP001576774">
    <property type="component" value="Unassembled WGS sequence"/>
</dbReference>
<feature type="transmembrane region" description="Helical" evidence="5">
    <location>
        <begin position="365"/>
        <end position="387"/>
    </location>
</feature>
<evidence type="ECO:0000256" key="5">
    <source>
        <dbReference type="SAM" id="Phobius"/>
    </source>
</evidence>
<keyword evidence="2 5" id="KW-0812">Transmembrane</keyword>
<evidence type="ECO:0000256" key="3">
    <source>
        <dbReference type="ARBA" id="ARBA00022989"/>
    </source>
</evidence>
<dbReference type="RefSeq" id="WP_413273801.1">
    <property type="nucleotide sequence ID" value="NZ_JBHFNQ010000210.1"/>
</dbReference>
<reference evidence="7 8" key="1">
    <citation type="submission" date="2024-09" db="EMBL/GenBank/DDBJ databases">
        <title>Floridaenema gen nov. (Aerosakkonemataceae, Aerosakkonematales ord. nov., Cyanobacteria) from benthic tropical and subtropical fresh waters, with the description of four new species.</title>
        <authorList>
            <person name="Moretto J.A."/>
            <person name="Berthold D.E."/>
            <person name="Lefler F.W."/>
            <person name="Huang I.-S."/>
            <person name="Laughinghouse H. IV."/>
        </authorList>
    </citation>
    <scope>NUCLEOTIDE SEQUENCE [LARGE SCALE GENOMIC DNA]</scope>
    <source>
        <strain evidence="7 8">BLCC-F46</strain>
    </source>
</reference>
<feature type="transmembrane region" description="Helical" evidence="5">
    <location>
        <begin position="429"/>
        <end position="446"/>
    </location>
</feature>
<evidence type="ECO:0000259" key="6">
    <source>
        <dbReference type="Pfam" id="PF04932"/>
    </source>
</evidence>
<feature type="transmembrane region" description="Helical" evidence="5">
    <location>
        <begin position="261"/>
        <end position="280"/>
    </location>
</feature>
<evidence type="ECO:0000313" key="7">
    <source>
        <dbReference type="EMBL" id="MFB2880802.1"/>
    </source>
</evidence>
<name>A0ABV4XDC8_9CYAN</name>
<comment type="caution">
    <text evidence="7">The sequence shown here is derived from an EMBL/GenBank/DDBJ whole genome shotgun (WGS) entry which is preliminary data.</text>
</comment>
<keyword evidence="8" id="KW-1185">Reference proteome</keyword>
<dbReference type="InterPro" id="IPR007016">
    <property type="entry name" value="O-antigen_ligase-rel_domated"/>
</dbReference>
<dbReference type="GO" id="GO:0016874">
    <property type="term" value="F:ligase activity"/>
    <property type="evidence" value="ECO:0007669"/>
    <property type="project" value="UniProtKB-KW"/>
</dbReference>
<dbReference type="PANTHER" id="PTHR37422:SF13">
    <property type="entry name" value="LIPOPOLYSACCHARIDE BIOSYNTHESIS PROTEIN PA4999-RELATED"/>
    <property type="match status" value="1"/>
</dbReference>
<feature type="transmembrane region" description="Helical" evidence="5">
    <location>
        <begin position="27"/>
        <end position="54"/>
    </location>
</feature>
<accession>A0ABV4XDC8</accession>
<evidence type="ECO:0000256" key="2">
    <source>
        <dbReference type="ARBA" id="ARBA00022692"/>
    </source>
</evidence>
<keyword evidence="4 5" id="KW-0472">Membrane</keyword>
<feature type="transmembrane region" description="Helical" evidence="5">
    <location>
        <begin position="91"/>
        <end position="111"/>
    </location>
</feature>
<dbReference type="PANTHER" id="PTHR37422">
    <property type="entry name" value="TEICHURONIC ACID BIOSYNTHESIS PROTEIN TUAE"/>
    <property type="match status" value="1"/>
</dbReference>
<protein>
    <submittedName>
        <fullName evidence="7">O-antigen ligase family protein</fullName>
    </submittedName>
</protein>
<dbReference type="Pfam" id="PF04932">
    <property type="entry name" value="Wzy_C"/>
    <property type="match status" value="1"/>
</dbReference>
<feature type="transmembrane region" description="Helical" evidence="5">
    <location>
        <begin position="123"/>
        <end position="143"/>
    </location>
</feature>
<evidence type="ECO:0000256" key="1">
    <source>
        <dbReference type="ARBA" id="ARBA00004141"/>
    </source>
</evidence>
<comment type="subcellular location">
    <subcellularLocation>
        <location evidence="1">Membrane</location>
        <topology evidence="1">Multi-pass membrane protein</topology>
    </subcellularLocation>
</comment>
<gene>
    <name evidence="7" type="ORF">ACE1CC_28475</name>
</gene>
<feature type="transmembrane region" description="Helical" evidence="5">
    <location>
        <begin position="399"/>
        <end position="417"/>
    </location>
</feature>
<organism evidence="7 8">
    <name type="scientific">Floridaenema aerugineum BLCC-F46</name>
    <dbReference type="NCBI Taxonomy" id="3153654"/>
    <lineage>
        <taxon>Bacteria</taxon>
        <taxon>Bacillati</taxon>
        <taxon>Cyanobacteriota</taxon>
        <taxon>Cyanophyceae</taxon>
        <taxon>Oscillatoriophycideae</taxon>
        <taxon>Aerosakkonematales</taxon>
        <taxon>Aerosakkonemataceae</taxon>
        <taxon>Floridanema</taxon>
        <taxon>Floridanema aerugineum</taxon>
    </lineage>
</organism>
<feature type="transmembrane region" description="Helical" evidence="5">
    <location>
        <begin position="66"/>
        <end position="85"/>
    </location>
</feature>
<evidence type="ECO:0000256" key="4">
    <source>
        <dbReference type="ARBA" id="ARBA00023136"/>
    </source>
</evidence>
<feature type="domain" description="O-antigen ligase-related" evidence="6">
    <location>
        <begin position="225"/>
        <end position="374"/>
    </location>
</feature>
<dbReference type="InterPro" id="IPR051533">
    <property type="entry name" value="WaaL-like"/>
</dbReference>